<evidence type="ECO:0000313" key="3">
    <source>
        <dbReference type="EMBL" id="KAJ4822549.1"/>
    </source>
</evidence>
<proteinExistence type="predicted"/>
<dbReference type="AlphaFoldDB" id="A0A9Q0F1L2"/>
<sequence length="304" mass="34968">MAGAELNRATDGDQEADQGTLVIRLRPSCDKAPKPSLILVGKLRTEKGFNSKALMQTMSSLWSVKRGLQISELEKNFYMFRFKDERDKNRVLMGEPWHFDRHVVVLQAIEGNEQPSNIDLFQTPFWVQIHDLSFDYCDPEVARMIGKKLGFLMDVYEEEDWEMLSFLRIRVMLDLREPLLKHLDVSVEDGEMFTVLFNLATISQFHNPSHPFPITTIPLKVTPAPIPPNPQSPQIPTISAPPRTNKTRTQKKWKRLARTSLETIKAPTFVFDGLGRRDRIEEHDDKDYEMVTSTKKILTAEAAE</sequence>
<dbReference type="Pfam" id="PF14111">
    <property type="entry name" value="DUF4283"/>
    <property type="match status" value="1"/>
</dbReference>
<dbReference type="OrthoDB" id="1939268at2759"/>
<comment type="caution">
    <text evidence="3">The sequence shown here is derived from an EMBL/GenBank/DDBJ whole genome shotgun (WGS) entry which is preliminary data.</text>
</comment>
<reference evidence="3" key="2">
    <citation type="journal article" date="2023" name="Plants (Basel)">
        <title>Annotation of the Turnera subulata (Passifloraceae) Draft Genome Reveals the S-Locus Evolved after the Divergence of Turneroideae from Passifloroideae in a Stepwise Manner.</title>
        <authorList>
            <person name="Henning P.M."/>
            <person name="Roalson E.H."/>
            <person name="Mir W."/>
            <person name="McCubbin A.G."/>
            <person name="Shore J.S."/>
        </authorList>
    </citation>
    <scope>NUCLEOTIDE SEQUENCE</scope>
    <source>
        <strain evidence="3">F60SS</strain>
    </source>
</reference>
<organism evidence="3 4">
    <name type="scientific">Turnera subulata</name>
    <dbReference type="NCBI Taxonomy" id="218843"/>
    <lineage>
        <taxon>Eukaryota</taxon>
        <taxon>Viridiplantae</taxon>
        <taxon>Streptophyta</taxon>
        <taxon>Embryophyta</taxon>
        <taxon>Tracheophyta</taxon>
        <taxon>Spermatophyta</taxon>
        <taxon>Magnoliopsida</taxon>
        <taxon>eudicotyledons</taxon>
        <taxon>Gunneridae</taxon>
        <taxon>Pentapetalae</taxon>
        <taxon>rosids</taxon>
        <taxon>fabids</taxon>
        <taxon>Malpighiales</taxon>
        <taxon>Passifloraceae</taxon>
        <taxon>Turnera</taxon>
    </lineage>
</organism>
<name>A0A9Q0F1L2_9ROSI</name>
<dbReference type="EMBL" id="JAKUCV010007643">
    <property type="protein sequence ID" value="KAJ4822549.1"/>
    <property type="molecule type" value="Genomic_DNA"/>
</dbReference>
<evidence type="ECO:0000259" key="2">
    <source>
        <dbReference type="Pfam" id="PF14111"/>
    </source>
</evidence>
<gene>
    <name evidence="3" type="ORF">Tsubulata_042661</name>
</gene>
<dbReference type="PANTHER" id="PTHR31286:SF167">
    <property type="entry name" value="OS09G0268800 PROTEIN"/>
    <property type="match status" value="1"/>
</dbReference>
<feature type="region of interest" description="Disordered" evidence="1">
    <location>
        <begin position="232"/>
        <end position="251"/>
    </location>
</feature>
<protein>
    <recommendedName>
        <fullName evidence="2">DUF4283 domain-containing protein</fullName>
    </recommendedName>
</protein>
<evidence type="ECO:0000256" key="1">
    <source>
        <dbReference type="SAM" id="MobiDB-lite"/>
    </source>
</evidence>
<evidence type="ECO:0000313" key="4">
    <source>
        <dbReference type="Proteomes" id="UP001141552"/>
    </source>
</evidence>
<dbReference type="InterPro" id="IPR025558">
    <property type="entry name" value="DUF4283"/>
</dbReference>
<accession>A0A9Q0F1L2</accession>
<dbReference type="PANTHER" id="PTHR31286">
    <property type="entry name" value="GLYCINE-RICH CELL WALL STRUCTURAL PROTEIN 1.8-LIKE"/>
    <property type="match status" value="1"/>
</dbReference>
<reference evidence="3" key="1">
    <citation type="submission" date="2022-02" db="EMBL/GenBank/DDBJ databases">
        <authorList>
            <person name="Henning P.M."/>
            <person name="McCubbin A.G."/>
            <person name="Shore J.S."/>
        </authorList>
    </citation>
    <scope>NUCLEOTIDE SEQUENCE</scope>
    <source>
        <strain evidence="3">F60SS</strain>
        <tissue evidence="3">Leaves</tissue>
    </source>
</reference>
<dbReference type="InterPro" id="IPR040256">
    <property type="entry name" value="At4g02000-like"/>
</dbReference>
<keyword evidence="4" id="KW-1185">Reference proteome</keyword>
<feature type="domain" description="DUF4283" evidence="2">
    <location>
        <begin position="38"/>
        <end position="115"/>
    </location>
</feature>
<dbReference type="Proteomes" id="UP001141552">
    <property type="component" value="Unassembled WGS sequence"/>
</dbReference>